<evidence type="ECO:0000256" key="1">
    <source>
        <dbReference type="SAM" id="MobiDB-lite"/>
    </source>
</evidence>
<gene>
    <name evidence="2" type="ORF">C0216_07645</name>
</gene>
<evidence type="ECO:0000313" key="3">
    <source>
        <dbReference type="Proteomes" id="UP000252004"/>
    </source>
</evidence>
<sequence>MSETATAAAPAGAATPHRREVHELSPTTQGPLYPPSEVMDGDGNFLVVGMVNRPAPGGGTAPGWGAAVVSPASPVPEFGRLAPYTVVRELDTDPDGADRDVVLHTLPLPLPCNNYPMVFAPEQLPDADRVVRPSHAFHEVPIPDLRAEDGPKVTEPVTFGEWMRASGTLEVAVTPDGHAGTFDFRFSRLVPNSVYTVMSLRARDLDPAGPTRPGPLGVPNVFTTDAEGSGSYHATLPNPFPDPDLPGANRIINVVVLWMSYQRSYGGAIGEFGLGGDIHAHLKLRGPSFPDLRTTAAPQT</sequence>
<keyword evidence="3" id="KW-1185">Reference proteome</keyword>
<protein>
    <submittedName>
        <fullName evidence="2">Uncharacterized protein</fullName>
    </submittedName>
</protein>
<name>A0A344TXH8_9ACTN</name>
<organism evidence="2 3">
    <name type="scientific">Streptomyces globosus</name>
    <dbReference type="NCBI Taxonomy" id="68209"/>
    <lineage>
        <taxon>Bacteria</taxon>
        <taxon>Bacillati</taxon>
        <taxon>Actinomycetota</taxon>
        <taxon>Actinomycetes</taxon>
        <taxon>Kitasatosporales</taxon>
        <taxon>Streptomycetaceae</taxon>
        <taxon>Streptomyces</taxon>
    </lineage>
</organism>
<dbReference type="OrthoDB" id="3677005at2"/>
<dbReference type="KEGG" id="sgz:C0216_07645"/>
<evidence type="ECO:0000313" key="2">
    <source>
        <dbReference type="EMBL" id="AXE23349.1"/>
    </source>
</evidence>
<dbReference type="Proteomes" id="UP000252004">
    <property type="component" value="Chromosome"/>
</dbReference>
<feature type="region of interest" description="Disordered" evidence="1">
    <location>
        <begin position="1"/>
        <end position="35"/>
    </location>
</feature>
<proteinExistence type="predicted"/>
<dbReference type="RefSeq" id="WP_114054531.1">
    <property type="nucleotide sequence ID" value="NZ_CP030862.1"/>
</dbReference>
<feature type="compositionally biased region" description="Low complexity" evidence="1">
    <location>
        <begin position="1"/>
        <end position="15"/>
    </location>
</feature>
<accession>A0A344TXH8</accession>
<reference evidence="2 3" key="1">
    <citation type="submission" date="2018-01" db="EMBL/GenBank/DDBJ databases">
        <title>Draft genome Sequence of streptomyces globosus LZH-48.</title>
        <authorList>
            <person name="Ran K."/>
            <person name="Li Z."/>
            <person name="Wei S."/>
            <person name="Dong R."/>
        </authorList>
    </citation>
    <scope>NUCLEOTIDE SEQUENCE [LARGE SCALE GENOMIC DNA]</scope>
    <source>
        <strain evidence="2 3">LZH-48</strain>
    </source>
</reference>
<dbReference type="AlphaFoldDB" id="A0A344TXH8"/>
<dbReference type="EMBL" id="CP030862">
    <property type="protein sequence ID" value="AXE23349.1"/>
    <property type="molecule type" value="Genomic_DNA"/>
</dbReference>